<evidence type="ECO:0000313" key="2">
    <source>
        <dbReference type="EMBL" id="EGR28514.1"/>
    </source>
</evidence>
<dbReference type="OrthoDB" id="311990at2759"/>
<dbReference type="PANTHER" id="PTHR10997:SF9">
    <property type="entry name" value="IMPORTIN-9"/>
    <property type="match status" value="1"/>
</dbReference>
<dbReference type="OMA" id="KQDINEH"/>
<dbReference type="GO" id="GO:0005829">
    <property type="term" value="C:cytosol"/>
    <property type="evidence" value="ECO:0007669"/>
    <property type="project" value="TreeGrafter"/>
</dbReference>
<proteinExistence type="predicted"/>
<reference evidence="2 3" key="1">
    <citation type="submission" date="2011-07" db="EMBL/GenBank/DDBJ databases">
        <authorList>
            <person name="Coyne R."/>
            <person name="Brami D."/>
            <person name="Johnson J."/>
            <person name="Hostetler J."/>
            <person name="Hannick L."/>
            <person name="Clark T."/>
            <person name="Cassidy-Hanley D."/>
            <person name="Inman J."/>
        </authorList>
    </citation>
    <scope>NUCLEOTIDE SEQUENCE [LARGE SCALE GENOMIC DNA]</scope>
    <source>
        <strain evidence="2 3">G5</strain>
    </source>
</reference>
<gene>
    <name evidence="2" type="ORF">IMG5_173700</name>
</gene>
<evidence type="ECO:0000313" key="3">
    <source>
        <dbReference type="Proteomes" id="UP000008983"/>
    </source>
</evidence>
<dbReference type="InterPro" id="IPR016024">
    <property type="entry name" value="ARM-type_fold"/>
</dbReference>
<feature type="compositionally biased region" description="Basic and acidic residues" evidence="1">
    <location>
        <begin position="848"/>
        <end position="857"/>
    </location>
</feature>
<dbReference type="EMBL" id="GL984234">
    <property type="protein sequence ID" value="EGR28514.1"/>
    <property type="molecule type" value="Genomic_DNA"/>
</dbReference>
<dbReference type="STRING" id="857967.G0R1Y9"/>
<name>G0R1Y9_ICHMU</name>
<keyword evidence="3" id="KW-1185">Reference proteome</keyword>
<feature type="region of interest" description="Disordered" evidence="1">
    <location>
        <begin position="802"/>
        <end position="857"/>
    </location>
</feature>
<dbReference type="eggNOG" id="KOG1991">
    <property type="taxonomic scope" value="Eukaryota"/>
</dbReference>
<dbReference type="GO" id="GO:0006606">
    <property type="term" value="P:protein import into nucleus"/>
    <property type="evidence" value="ECO:0007669"/>
    <property type="project" value="TreeGrafter"/>
</dbReference>
<accession>G0R1Y9</accession>
<sequence>MQQDNQSQLASTFIILQSIIGTCSNVDLLAPFFTNIMAPFCQVGTKQLTEISNSIQAFNNQQSSQEQLLQSINTLTVLLQWSNLLHELIHKIMDAKKHDMIKQIIQNDILANMICHGICLSLNTPEQIKDCLISTSSMLAFDDNMNEFKTTLVKTFSRVIKQILGERSKYGELIAKSQFLILSNQILPIIIKGLIIFCQQTRQIDQTLENINTSSLIIECLKLCSHCCEQSEFYQLFQESARILLLEVIFPLMCTSQAEQDTFLTNPEEFVRFSLDTCDRQLSYTYKCASAKLLETICDYIDGFETIVSLLLLQIMSASISCENLESMDSQFPSLSIFKSTVFLSKCPREKRIETCLIGLSVLSYLTPKRLDIVAQIELLIKNQINFFFNKDLNPIIKARVCLMLGYYADTIFQADTDSQYYLQMLNFLITCLSQQGEENRAIVFQAIDSLQNIYDDDGQANKVKQNIKEVFSTILPLIKICQFNQFLEIIFHIVKHHSDLLTQQNIIQCVRELTERVLIETQAYENKKNKDYLFINKSWNIIRHMSENPKIIPQYIDSMLHELKPLLQYVQYPEKIDFDEDIVLLVGSFIKHQKSVHPICGELANFFPKIFEKQQRVFGQLFFTLNNLIVYGKDYLLQNINTLQVVVEMCFKALFSQSNKSNDADKAEGATLLQILMQNLGDRLPEQIWKVVFENAVRFFQGTEKFKHFFVYGRTAGIFLSGFVSNVHMCHNVLVNMGIFNQVIDLLVSKLEYYKRGYDIKIFIISMSKVIEQINVENIKIVKILDCLITLLHKQKNEELKTQQKRKNNDGHDECDDFDDQDDEDEDDEDDDEDEFDNDGDDEEDEEYHKDVKKEENNQEYDSSVVIQIFLIFFIYFFFQKKSQDKVMLKDLISSVVHEDEFNFFKSQILIMKQKNQAALQQLVSQLNNEKQEFLKSLLSIQRVKVGDEHVVRVIRKYKRKNQQS</sequence>
<dbReference type="GO" id="GO:0005635">
    <property type="term" value="C:nuclear envelope"/>
    <property type="evidence" value="ECO:0007669"/>
    <property type="project" value="TreeGrafter"/>
</dbReference>
<feature type="compositionally biased region" description="Basic and acidic residues" evidence="1">
    <location>
        <begin position="802"/>
        <end position="813"/>
    </location>
</feature>
<dbReference type="Gene3D" id="1.25.10.10">
    <property type="entry name" value="Leucine-rich Repeat Variant"/>
    <property type="match status" value="1"/>
</dbReference>
<dbReference type="Proteomes" id="UP000008983">
    <property type="component" value="Unassembled WGS sequence"/>
</dbReference>
<dbReference type="GeneID" id="14904590"/>
<dbReference type="SUPFAM" id="SSF48371">
    <property type="entry name" value="ARM repeat"/>
    <property type="match status" value="1"/>
</dbReference>
<evidence type="ECO:0000256" key="1">
    <source>
        <dbReference type="SAM" id="MobiDB-lite"/>
    </source>
</evidence>
<dbReference type="RefSeq" id="XP_004029750.1">
    <property type="nucleotide sequence ID" value="XM_004029702.1"/>
</dbReference>
<feature type="compositionally biased region" description="Acidic residues" evidence="1">
    <location>
        <begin position="814"/>
        <end position="847"/>
    </location>
</feature>
<organism evidence="2 3">
    <name type="scientific">Ichthyophthirius multifiliis</name>
    <name type="common">White spot disease agent</name>
    <name type="synonym">Ich</name>
    <dbReference type="NCBI Taxonomy" id="5932"/>
    <lineage>
        <taxon>Eukaryota</taxon>
        <taxon>Sar</taxon>
        <taxon>Alveolata</taxon>
        <taxon>Ciliophora</taxon>
        <taxon>Intramacronucleata</taxon>
        <taxon>Oligohymenophorea</taxon>
        <taxon>Hymenostomatida</taxon>
        <taxon>Ophryoglenina</taxon>
        <taxon>Ichthyophthirius</taxon>
    </lineage>
</organism>
<dbReference type="InParanoid" id="G0R1Y9"/>
<protein>
    <submittedName>
        <fullName evidence="2">Uncharacterized protein</fullName>
    </submittedName>
</protein>
<dbReference type="InterPro" id="IPR011989">
    <property type="entry name" value="ARM-like"/>
</dbReference>
<dbReference type="AlphaFoldDB" id="G0R1Y9"/>
<dbReference type="PANTHER" id="PTHR10997">
    <property type="entry name" value="IMPORTIN-7, 8, 11"/>
    <property type="match status" value="1"/>
</dbReference>